<name>A0A4V1KP31_9FLAO</name>
<comment type="caution">
    <text evidence="1">The sequence shown here is derived from an EMBL/GenBank/DDBJ whole genome shotgun (WGS) entry which is preliminary data.</text>
</comment>
<dbReference type="OrthoDB" id="9806494at2"/>
<protein>
    <recommendedName>
        <fullName evidence="3">DUF1697 domain-containing protein</fullName>
    </recommendedName>
</protein>
<evidence type="ECO:0000313" key="2">
    <source>
        <dbReference type="Proteomes" id="UP000289821"/>
    </source>
</evidence>
<dbReference type="EMBL" id="QOVI01000005">
    <property type="protein sequence ID" value="RXG13361.1"/>
    <property type="molecule type" value="Genomic_DNA"/>
</dbReference>
<reference evidence="1 2" key="1">
    <citation type="submission" date="2018-07" db="EMBL/GenBank/DDBJ databases">
        <title>Leeuwenhoekiella genomics.</title>
        <authorList>
            <person name="Tahon G."/>
            <person name="Willems A."/>
        </authorList>
    </citation>
    <scope>NUCLEOTIDE SEQUENCE [LARGE SCALE GENOMIC DNA]</scope>
    <source>
        <strain evidence="1 2">R-50232</strain>
    </source>
</reference>
<dbReference type="Proteomes" id="UP000289821">
    <property type="component" value="Unassembled WGS sequence"/>
</dbReference>
<dbReference type="PIRSF" id="PIRSF008502">
    <property type="entry name" value="UCP008502"/>
    <property type="match status" value="1"/>
</dbReference>
<proteinExistence type="predicted"/>
<dbReference type="Pfam" id="PF08002">
    <property type="entry name" value="DUF1697"/>
    <property type="match status" value="1"/>
</dbReference>
<organism evidence="1 2">
    <name type="scientific">Leeuwenhoekiella aestuarii</name>
    <dbReference type="NCBI Taxonomy" id="2249426"/>
    <lineage>
        <taxon>Bacteria</taxon>
        <taxon>Pseudomonadati</taxon>
        <taxon>Bacteroidota</taxon>
        <taxon>Flavobacteriia</taxon>
        <taxon>Flavobacteriales</taxon>
        <taxon>Flavobacteriaceae</taxon>
        <taxon>Leeuwenhoekiella</taxon>
    </lineage>
</organism>
<dbReference type="PANTHER" id="PTHR36439:SF1">
    <property type="entry name" value="DUF1697 DOMAIN-CONTAINING PROTEIN"/>
    <property type="match status" value="1"/>
</dbReference>
<dbReference type="Gene3D" id="3.30.70.1280">
    <property type="entry name" value="SP0830-like domains"/>
    <property type="match status" value="1"/>
</dbReference>
<evidence type="ECO:0008006" key="3">
    <source>
        <dbReference type="Google" id="ProtNLM"/>
    </source>
</evidence>
<keyword evidence="2" id="KW-1185">Reference proteome</keyword>
<gene>
    <name evidence="1" type="ORF">DSM04_105341</name>
</gene>
<dbReference type="AlphaFoldDB" id="A0A4V1KP31"/>
<sequence>MQQYIALLRGINVGGHRKVPMAALRQVMSDLNFEEVKTYIQSGNIIFLSDEKHTKMQIAKIISKAIVEEFGFEVPVVVKTADAIKKAVEANPFSAEPIETLHLTFLSEIPKHEDVAALNQNSFAPDQFIIQEAYAYLHIPGKYHKTKISNAFFEKKLNLSATTRNWKTVLKLIELIT</sequence>
<accession>A0A4V1KP31</accession>
<dbReference type="InterPro" id="IPR012545">
    <property type="entry name" value="DUF1697"/>
</dbReference>
<dbReference type="SUPFAM" id="SSF160379">
    <property type="entry name" value="SP0830-like"/>
    <property type="match status" value="1"/>
</dbReference>
<dbReference type="PANTHER" id="PTHR36439">
    <property type="entry name" value="BLL4334 PROTEIN"/>
    <property type="match status" value="1"/>
</dbReference>
<dbReference type="RefSeq" id="WP_128762126.1">
    <property type="nucleotide sequence ID" value="NZ_QOVI01000005.1"/>
</dbReference>
<evidence type="ECO:0000313" key="1">
    <source>
        <dbReference type="EMBL" id="RXG13361.1"/>
    </source>
</evidence>